<protein>
    <submittedName>
        <fullName evidence="2">Nucleic-acid-binding protein from transposon X-element</fullName>
    </submittedName>
</protein>
<proteinExistence type="predicted"/>
<dbReference type="OrthoDB" id="8123886at2759"/>
<organism evidence="2 3">
    <name type="scientific">Eumeta variegata</name>
    <name type="common">Bagworm moth</name>
    <name type="synonym">Eumeta japonica</name>
    <dbReference type="NCBI Taxonomy" id="151549"/>
    <lineage>
        <taxon>Eukaryota</taxon>
        <taxon>Metazoa</taxon>
        <taxon>Ecdysozoa</taxon>
        <taxon>Arthropoda</taxon>
        <taxon>Hexapoda</taxon>
        <taxon>Insecta</taxon>
        <taxon>Pterygota</taxon>
        <taxon>Neoptera</taxon>
        <taxon>Endopterygota</taxon>
        <taxon>Lepidoptera</taxon>
        <taxon>Glossata</taxon>
        <taxon>Ditrysia</taxon>
        <taxon>Tineoidea</taxon>
        <taxon>Psychidae</taxon>
        <taxon>Oiketicinae</taxon>
        <taxon>Eumeta</taxon>
    </lineage>
</organism>
<comment type="caution">
    <text evidence="2">The sequence shown here is derived from an EMBL/GenBank/DDBJ whole genome shotgun (WGS) entry which is preliminary data.</text>
</comment>
<feature type="compositionally biased region" description="Pro residues" evidence="1">
    <location>
        <begin position="46"/>
        <end position="57"/>
    </location>
</feature>
<feature type="region of interest" description="Disordered" evidence="1">
    <location>
        <begin position="203"/>
        <end position="227"/>
    </location>
</feature>
<sequence>MPPSRVRTPSQLAAAPTRAVDDGGVKAAAPRPRNNRGDEADVTAPHPAPRGPKPPPMFVQDKIGGPSCAEGARKRHATSQARNSAQGLKLRPTTRRPRPLFKIRSVCPLRRQSGAARKRALPGQCHNCQSYGHSSRHCYHSARCVKCLGDHGTAQCTRIGHRRSSACVLCKQKGHTANWMPACSKETLHPRRPCRRAPRLHSVMPRAAAGPRNAPPAAKSLKHPLTI</sequence>
<keyword evidence="3" id="KW-1185">Reference proteome</keyword>
<evidence type="ECO:0000313" key="3">
    <source>
        <dbReference type="Proteomes" id="UP000299102"/>
    </source>
</evidence>
<accession>A0A4C1T0N0</accession>
<feature type="compositionally biased region" description="Low complexity" evidence="1">
    <location>
        <begin position="205"/>
        <end position="218"/>
    </location>
</feature>
<dbReference type="Proteomes" id="UP000299102">
    <property type="component" value="Unassembled WGS sequence"/>
</dbReference>
<gene>
    <name evidence="2" type="primary">ORF1</name>
    <name evidence="2" type="ORF">EVAR_99347_1</name>
</gene>
<dbReference type="EMBL" id="BGZK01004128">
    <property type="protein sequence ID" value="GBP07057.1"/>
    <property type="molecule type" value="Genomic_DNA"/>
</dbReference>
<feature type="region of interest" description="Disordered" evidence="1">
    <location>
        <begin position="1"/>
        <end position="96"/>
    </location>
</feature>
<evidence type="ECO:0000256" key="1">
    <source>
        <dbReference type="SAM" id="MobiDB-lite"/>
    </source>
</evidence>
<name>A0A4C1T0N0_EUMVA</name>
<dbReference type="AlphaFoldDB" id="A0A4C1T0N0"/>
<evidence type="ECO:0000313" key="2">
    <source>
        <dbReference type="EMBL" id="GBP07057.1"/>
    </source>
</evidence>
<reference evidence="2 3" key="1">
    <citation type="journal article" date="2019" name="Commun. Biol.">
        <title>The bagworm genome reveals a unique fibroin gene that provides high tensile strength.</title>
        <authorList>
            <person name="Kono N."/>
            <person name="Nakamura H."/>
            <person name="Ohtoshi R."/>
            <person name="Tomita M."/>
            <person name="Numata K."/>
            <person name="Arakawa K."/>
        </authorList>
    </citation>
    <scope>NUCLEOTIDE SEQUENCE [LARGE SCALE GENOMIC DNA]</scope>
</reference>